<evidence type="ECO:0000256" key="12">
    <source>
        <dbReference type="ARBA" id="ARBA00031827"/>
    </source>
</evidence>
<dbReference type="WBParaSite" id="ALUE_0000324301-mRNA-1">
    <property type="protein sequence ID" value="ALUE_0000324301-mRNA-1"/>
    <property type="gene ID" value="ALUE_0000324301"/>
</dbReference>
<sequence length="585" mass="64870">MASWLDRLTRVLSQYSARDKSLRTLHSILILFANHLKDRAKGQHLLALAKQLSAARLVFRQFNHAAMINAAVQLTRASRTDFVDFLLQVAVTTAYTVFGVVELLAWLADARLLSLDAARLFRYCLYLWLGALAAGMLRLLRSMSNKTDVQFDDEKLTFLGYVSDFISGFASLPFGVLWAGRLTSTQTATLSLIASLIALYNKDCFLEVECEFRQNLAEKGRQWHVGIGAHPYVIRDELDPRSVQTKEIVHDNHPDASVILSLSMVSEQCVFGCKCCESVKPNMKILLTGAAGFIGSHVAVELIEAGYEIVCVDNFSNSVQDADGNAVSLKRVSQIVGKEVPFIFADCCNEEQLEAVFKKFQLDGVVHLAGLKAVGESVEKPLEYYRNNLFASLVLLQLCRKYGVKNFVFSSSATVYGPPQHLPITEKDPVGHGITNPYGQTKYMIEQMLMDLSKAEKDWNIILLRYFNPVGAHPSGMIGEDPKGIPNNLMPFVSQVAIGRLPHLVVYGNKFPTLDGTGVRDYIHVVDLARGHVAAFDRIQKMGNLGCEVYNLGTGRGYSVLEMVHALESVSGRKVCYIRFNSTPG</sequence>
<proteinExistence type="predicted"/>
<dbReference type="GO" id="GO:0005829">
    <property type="term" value="C:cytosol"/>
    <property type="evidence" value="ECO:0007669"/>
    <property type="project" value="TreeGrafter"/>
</dbReference>
<evidence type="ECO:0000256" key="7">
    <source>
        <dbReference type="ARBA" id="ARBA00023027"/>
    </source>
</evidence>
<evidence type="ECO:0000256" key="11">
    <source>
        <dbReference type="ARBA" id="ARBA00023235"/>
    </source>
</evidence>
<reference evidence="17" key="1">
    <citation type="submission" date="2017-02" db="UniProtKB">
        <authorList>
            <consortium name="WormBaseParasite"/>
        </authorList>
    </citation>
    <scope>IDENTIFICATION</scope>
</reference>
<keyword evidence="9" id="KW-0576">Peroxisome</keyword>
<dbReference type="GO" id="GO:0016559">
    <property type="term" value="P:peroxisome fission"/>
    <property type="evidence" value="ECO:0007669"/>
    <property type="project" value="InterPro"/>
</dbReference>
<comment type="catalytic activity">
    <reaction evidence="1">
        <text>UDP-N-acetyl-alpha-D-glucosamine = UDP-N-acetyl-alpha-D-galactosamine</text>
        <dbReference type="Rhea" id="RHEA:20517"/>
        <dbReference type="ChEBI" id="CHEBI:57705"/>
        <dbReference type="ChEBI" id="CHEBI:67138"/>
        <dbReference type="EC" id="5.1.3.7"/>
    </reaction>
</comment>
<keyword evidence="7" id="KW-0520">NAD</keyword>
<keyword evidence="10" id="KW-0119">Carbohydrate metabolism</keyword>
<evidence type="ECO:0000256" key="10">
    <source>
        <dbReference type="ARBA" id="ARBA00023144"/>
    </source>
</evidence>
<keyword evidence="16" id="KW-1185">Reference proteome</keyword>
<keyword evidence="10" id="KW-0299">Galactose metabolism</keyword>
<feature type="transmembrane region" description="Helical" evidence="14">
    <location>
        <begin position="85"/>
        <end position="108"/>
    </location>
</feature>
<keyword evidence="14" id="KW-0812">Transmembrane</keyword>
<comment type="subcellular location">
    <subcellularLocation>
        <location evidence="13">Peroxisome membrane</location>
    </subcellularLocation>
</comment>
<evidence type="ECO:0000256" key="5">
    <source>
        <dbReference type="ARBA" id="ARBA00013175"/>
    </source>
</evidence>
<keyword evidence="11" id="KW-0413">Isomerase</keyword>
<dbReference type="GO" id="GO:0005778">
    <property type="term" value="C:peroxisomal membrane"/>
    <property type="evidence" value="ECO:0007669"/>
    <property type="project" value="UniProtKB-SubCell"/>
</dbReference>
<comment type="cofactor">
    <cofactor evidence="3">
        <name>NAD(+)</name>
        <dbReference type="ChEBI" id="CHEBI:57540"/>
    </cofactor>
</comment>
<dbReference type="InterPro" id="IPR005886">
    <property type="entry name" value="UDP_G4E"/>
</dbReference>
<protein>
    <recommendedName>
        <fullName evidence="12">UDP-N-acetylglucosamine 4-epimerase</fullName>
        <ecNumber evidence="6">5.1.3.2</ecNumber>
        <ecNumber evidence="5">5.1.3.7</ecNumber>
    </recommendedName>
</protein>
<feature type="transmembrane region" description="Helical" evidence="14">
    <location>
        <begin position="161"/>
        <end position="180"/>
    </location>
</feature>
<evidence type="ECO:0000313" key="16">
    <source>
        <dbReference type="Proteomes" id="UP000036681"/>
    </source>
</evidence>
<dbReference type="Pfam" id="PF05648">
    <property type="entry name" value="PEX11"/>
    <property type="match status" value="1"/>
</dbReference>
<dbReference type="GO" id="GO:0003974">
    <property type="term" value="F:UDP-N-acetylglucosamine 4-epimerase activity"/>
    <property type="evidence" value="ECO:0007669"/>
    <property type="project" value="UniProtKB-EC"/>
</dbReference>
<evidence type="ECO:0000259" key="15">
    <source>
        <dbReference type="Pfam" id="PF01370"/>
    </source>
</evidence>
<dbReference type="CDD" id="cd05247">
    <property type="entry name" value="UDP_G4E_1_SDR_e"/>
    <property type="match status" value="1"/>
</dbReference>
<feature type="transmembrane region" description="Helical" evidence="14">
    <location>
        <begin position="120"/>
        <end position="140"/>
    </location>
</feature>
<evidence type="ECO:0000256" key="13">
    <source>
        <dbReference type="ARBA" id="ARBA00046271"/>
    </source>
</evidence>
<dbReference type="Gene3D" id="3.40.50.720">
    <property type="entry name" value="NAD(P)-binding Rossmann-like Domain"/>
    <property type="match status" value="1"/>
</dbReference>
<keyword evidence="8 14" id="KW-0472">Membrane</keyword>
<dbReference type="PANTHER" id="PTHR43725:SF47">
    <property type="entry name" value="UDP-GLUCOSE 4-EPIMERASE"/>
    <property type="match status" value="1"/>
</dbReference>
<dbReference type="InterPro" id="IPR008733">
    <property type="entry name" value="PEX11"/>
</dbReference>
<dbReference type="SUPFAM" id="SSF51735">
    <property type="entry name" value="NAD(P)-binding Rossmann-fold domains"/>
    <property type="match status" value="1"/>
</dbReference>
<comment type="catalytic activity">
    <reaction evidence="2">
        <text>UDP-alpha-D-glucose = UDP-alpha-D-galactose</text>
        <dbReference type="Rhea" id="RHEA:22168"/>
        <dbReference type="ChEBI" id="CHEBI:58885"/>
        <dbReference type="ChEBI" id="CHEBI:66914"/>
        <dbReference type="EC" id="5.1.3.2"/>
    </reaction>
</comment>
<dbReference type="Proteomes" id="UP000036681">
    <property type="component" value="Unplaced"/>
</dbReference>
<dbReference type="InterPro" id="IPR036291">
    <property type="entry name" value="NAD(P)-bd_dom_sf"/>
</dbReference>
<dbReference type="EC" id="5.1.3.2" evidence="6"/>
<evidence type="ECO:0000256" key="14">
    <source>
        <dbReference type="SAM" id="Phobius"/>
    </source>
</evidence>
<evidence type="ECO:0000256" key="6">
    <source>
        <dbReference type="ARBA" id="ARBA00013189"/>
    </source>
</evidence>
<evidence type="ECO:0000313" key="17">
    <source>
        <dbReference type="WBParaSite" id="ALUE_0000324301-mRNA-1"/>
    </source>
</evidence>
<evidence type="ECO:0000256" key="1">
    <source>
        <dbReference type="ARBA" id="ARBA00000014"/>
    </source>
</evidence>
<dbReference type="GO" id="GO:0003978">
    <property type="term" value="F:UDP-glucose 4-epimerase activity"/>
    <property type="evidence" value="ECO:0007669"/>
    <property type="project" value="UniProtKB-EC"/>
</dbReference>
<evidence type="ECO:0000256" key="8">
    <source>
        <dbReference type="ARBA" id="ARBA00023136"/>
    </source>
</evidence>
<dbReference type="Pfam" id="PF01370">
    <property type="entry name" value="Epimerase"/>
    <property type="match status" value="1"/>
</dbReference>
<dbReference type="GO" id="GO:0033499">
    <property type="term" value="P:galactose catabolic process via UDP-galactose, Leloir pathway"/>
    <property type="evidence" value="ECO:0007669"/>
    <property type="project" value="TreeGrafter"/>
</dbReference>
<name>A0A0M3HNH8_ASCLU</name>
<comment type="pathway">
    <text evidence="4">Carbohydrate metabolism; galactose metabolism.</text>
</comment>
<dbReference type="AlphaFoldDB" id="A0A0M3HNH8"/>
<evidence type="ECO:0000256" key="9">
    <source>
        <dbReference type="ARBA" id="ARBA00023140"/>
    </source>
</evidence>
<keyword evidence="14" id="KW-1133">Transmembrane helix</keyword>
<accession>A0A0M3HNH8</accession>
<dbReference type="InterPro" id="IPR001509">
    <property type="entry name" value="Epimerase_deHydtase"/>
</dbReference>
<evidence type="ECO:0000256" key="4">
    <source>
        <dbReference type="ARBA" id="ARBA00004947"/>
    </source>
</evidence>
<dbReference type="EC" id="5.1.3.7" evidence="5"/>
<dbReference type="Gene3D" id="3.90.25.10">
    <property type="entry name" value="UDP-galactose 4-epimerase, domain 1"/>
    <property type="match status" value="1"/>
</dbReference>
<dbReference type="PANTHER" id="PTHR43725">
    <property type="entry name" value="UDP-GLUCOSE 4-EPIMERASE"/>
    <property type="match status" value="1"/>
</dbReference>
<organism evidence="16 17">
    <name type="scientific">Ascaris lumbricoides</name>
    <name type="common">Giant roundworm</name>
    <dbReference type="NCBI Taxonomy" id="6252"/>
    <lineage>
        <taxon>Eukaryota</taxon>
        <taxon>Metazoa</taxon>
        <taxon>Ecdysozoa</taxon>
        <taxon>Nematoda</taxon>
        <taxon>Chromadorea</taxon>
        <taxon>Rhabditida</taxon>
        <taxon>Spirurina</taxon>
        <taxon>Ascaridomorpha</taxon>
        <taxon>Ascaridoidea</taxon>
        <taxon>Ascarididae</taxon>
        <taxon>Ascaris</taxon>
    </lineage>
</organism>
<feature type="domain" description="NAD-dependent epimerase/dehydratase" evidence="15">
    <location>
        <begin position="285"/>
        <end position="553"/>
    </location>
</feature>
<dbReference type="NCBIfam" id="TIGR01179">
    <property type="entry name" value="galE"/>
    <property type="match status" value="1"/>
</dbReference>
<evidence type="ECO:0000256" key="3">
    <source>
        <dbReference type="ARBA" id="ARBA00001911"/>
    </source>
</evidence>
<evidence type="ECO:0000256" key="2">
    <source>
        <dbReference type="ARBA" id="ARBA00000083"/>
    </source>
</evidence>